<dbReference type="EMBL" id="FNTY01000002">
    <property type="protein sequence ID" value="SEE02554.1"/>
    <property type="molecule type" value="Genomic_DNA"/>
</dbReference>
<dbReference type="Pfam" id="PF13186">
    <property type="entry name" value="SPASM"/>
    <property type="match status" value="1"/>
</dbReference>
<dbReference type="InterPro" id="IPR050377">
    <property type="entry name" value="Radical_SAM_PqqE_MftC-like"/>
</dbReference>
<evidence type="ECO:0000256" key="4">
    <source>
        <dbReference type="ARBA" id="ARBA00023004"/>
    </source>
</evidence>
<dbReference type="GO" id="GO:0046872">
    <property type="term" value="F:metal ion binding"/>
    <property type="evidence" value="ECO:0007669"/>
    <property type="project" value="UniProtKB-KW"/>
</dbReference>
<evidence type="ECO:0000256" key="1">
    <source>
        <dbReference type="ARBA" id="ARBA00001966"/>
    </source>
</evidence>
<protein>
    <submittedName>
        <fullName evidence="7">4Fe-4S single cluster domain-containing protein</fullName>
    </submittedName>
</protein>
<dbReference type="SFLD" id="SFLDS00029">
    <property type="entry name" value="Radical_SAM"/>
    <property type="match status" value="1"/>
</dbReference>
<dbReference type="SFLD" id="SFLDG01386">
    <property type="entry name" value="main_SPASM_domain-containing"/>
    <property type="match status" value="1"/>
</dbReference>
<comment type="cofactor">
    <cofactor evidence="1">
        <name>[4Fe-4S] cluster</name>
        <dbReference type="ChEBI" id="CHEBI:49883"/>
    </cofactor>
</comment>
<accession>A0A1H5FHC6</accession>
<reference evidence="7 8" key="1">
    <citation type="submission" date="2016-10" db="EMBL/GenBank/DDBJ databases">
        <authorList>
            <person name="de Groot N.N."/>
        </authorList>
    </citation>
    <scope>NUCLEOTIDE SEQUENCE [LARGE SCALE GENOMIC DNA]</scope>
    <source>
        <strain evidence="7 8">BS3662</strain>
    </source>
</reference>
<dbReference type="Proteomes" id="UP000198985">
    <property type="component" value="Unassembled WGS sequence"/>
</dbReference>
<dbReference type="InterPro" id="IPR023885">
    <property type="entry name" value="4Fe4S-binding_SPASM_dom"/>
</dbReference>
<dbReference type="CDD" id="cd01335">
    <property type="entry name" value="Radical_SAM"/>
    <property type="match status" value="1"/>
</dbReference>
<dbReference type="Gene3D" id="3.20.20.70">
    <property type="entry name" value="Aldolase class I"/>
    <property type="match status" value="1"/>
</dbReference>
<evidence type="ECO:0000313" key="7">
    <source>
        <dbReference type="EMBL" id="SEE02554.1"/>
    </source>
</evidence>
<name>A0A1H5FHC6_9PSED</name>
<keyword evidence="2" id="KW-0949">S-adenosyl-L-methionine</keyword>
<keyword evidence="4" id="KW-0408">Iron</keyword>
<dbReference type="PROSITE" id="PS51918">
    <property type="entry name" value="RADICAL_SAM"/>
    <property type="match status" value="1"/>
</dbReference>
<evidence type="ECO:0000256" key="3">
    <source>
        <dbReference type="ARBA" id="ARBA00022723"/>
    </source>
</evidence>
<dbReference type="SUPFAM" id="SSF102114">
    <property type="entry name" value="Radical SAM enzymes"/>
    <property type="match status" value="1"/>
</dbReference>
<dbReference type="GO" id="GO:0003824">
    <property type="term" value="F:catalytic activity"/>
    <property type="evidence" value="ECO:0007669"/>
    <property type="project" value="InterPro"/>
</dbReference>
<dbReference type="GO" id="GO:0051536">
    <property type="term" value="F:iron-sulfur cluster binding"/>
    <property type="evidence" value="ECO:0007669"/>
    <property type="project" value="UniProtKB-KW"/>
</dbReference>
<organism evidence="7 8">
    <name type="scientific">Pseudomonas migulae</name>
    <dbReference type="NCBI Taxonomy" id="78543"/>
    <lineage>
        <taxon>Bacteria</taxon>
        <taxon>Pseudomonadati</taxon>
        <taxon>Pseudomonadota</taxon>
        <taxon>Gammaproteobacteria</taxon>
        <taxon>Pseudomonadales</taxon>
        <taxon>Pseudomonadaceae</taxon>
        <taxon>Pseudomonas</taxon>
    </lineage>
</organism>
<dbReference type="Pfam" id="PF04055">
    <property type="entry name" value="Radical_SAM"/>
    <property type="match status" value="1"/>
</dbReference>
<keyword evidence="3" id="KW-0479">Metal-binding</keyword>
<sequence>MHEEPVRNVPSNQPKFDFLWLELTNRCNLQCSHCYSGSSPYSGDRDFLTEADYLRLIEESYALGCRQIQFIGGEPTLNKSLPVLIERASKIGYEFVEVFTNLVKVSDVLIDTFKKYRISVATSFYSTNALTHDGITGSVGSFSRTTVNMRKILAAGLDLRVGLIEMEANSGEYQSVFNYLTEMGVMNIGYDRIRGFGRAQENDTCSMTELCGHCAEGVLAIGPDGVVAPCIMSKQWPVGSVLFSNLTEINCSETLRATRQRIAEATSSTDAFCQPECGPNNKQCIPECGPSRQCPPCGPNAGHKCPPNGNCTPGR</sequence>
<dbReference type="PANTHER" id="PTHR11228:SF7">
    <property type="entry name" value="PQQA PEPTIDE CYCLASE"/>
    <property type="match status" value="1"/>
</dbReference>
<evidence type="ECO:0000256" key="5">
    <source>
        <dbReference type="ARBA" id="ARBA00023014"/>
    </source>
</evidence>
<dbReference type="AlphaFoldDB" id="A0A1H5FHC6"/>
<gene>
    <name evidence="7" type="ORF">SAMN04490194_0754</name>
</gene>
<proteinExistence type="predicted"/>
<dbReference type="InterPro" id="IPR058240">
    <property type="entry name" value="rSAM_sf"/>
</dbReference>
<keyword evidence="5" id="KW-0411">Iron-sulfur</keyword>
<feature type="domain" description="Radical SAM core" evidence="6">
    <location>
        <begin position="13"/>
        <end position="238"/>
    </location>
</feature>
<evidence type="ECO:0000259" key="6">
    <source>
        <dbReference type="PROSITE" id="PS51918"/>
    </source>
</evidence>
<dbReference type="InterPro" id="IPR007197">
    <property type="entry name" value="rSAM"/>
</dbReference>
<dbReference type="SFLD" id="SFLDG01067">
    <property type="entry name" value="SPASM/twitch_domain_containing"/>
    <property type="match status" value="1"/>
</dbReference>
<dbReference type="RefSeq" id="WP_159439515.1">
    <property type="nucleotide sequence ID" value="NZ_FNTY01000002.1"/>
</dbReference>
<evidence type="ECO:0000256" key="2">
    <source>
        <dbReference type="ARBA" id="ARBA00022691"/>
    </source>
</evidence>
<dbReference type="InterPro" id="IPR013785">
    <property type="entry name" value="Aldolase_TIM"/>
</dbReference>
<dbReference type="PANTHER" id="PTHR11228">
    <property type="entry name" value="RADICAL SAM DOMAIN PROTEIN"/>
    <property type="match status" value="1"/>
</dbReference>
<evidence type="ECO:0000313" key="8">
    <source>
        <dbReference type="Proteomes" id="UP000198985"/>
    </source>
</evidence>